<dbReference type="Pfam" id="PF20258">
    <property type="entry name" value="tRNA_Me_trans_C"/>
    <property type="match status" value="1"/>
</dbReference>
<evidence type="ECO:0000256" key="4">
    <source>
        <dbReference type="ARBA" id="ARBA00022694"/>
    </source>
</evidence>
<dbReference type="InterPro" id="IPR004506">
    <property type="entry name" value="MnmA-like"/>
</dbReference>
<gene>
    <name evidence="10" type="primary">mnmA</name>
    <name evidence="13" type="ORF">A2812_02775</name>
</gene>
<dbReference type="HAMAP" id="MF_00144">
    <property type="entry name" value="tRNA_thiouridyl_MnmA"/>
    <property type="match status" value="1"/>
</dbReference>
<feature type="active site" description="Cysteine persulfide intermediate" evidence="10">
    <location>
        <position position="212"/>
    </location>
</feature>
<dbReference type="CDD" id="cd01998">
    <property type="entry name" value="MnmA_TRMU-like"/>
    <property type="match status" value="1"/>
</dbReference>
<keyword evidence="5 10" id="KW-0547">Nucleotide-binding</keyword>
<dbReference type="NCBIfam" id="TIGR00420">
    <property type="entry name" value="trmU"/>
    <property type="match status" value="1"/>
</dbReference>
<comment type="caution">
    <text evidence="10">Lacks conserved residue(s) required for the propagation of feature annotation.</text>
</comment>
<feature type="site" description="Interaction with tRNA" evidence="10">
    <location>
        <position position="145"/>
    </location>
</feature>
<name>A0A1G2HLY9_9BACT</name>
<evidence type="ECO:0000259" key="12">
    <source>
        <dbReference type="Pfam" id="PF20259"/>
    </source>
</evidence>
<keyword evidence="7 10" id="KW-0694">RNA-binding</keyword>
<evidence type="ECO:0000256" key="3">
    <source>
        <dbReference type="ARBA" id="ARBA00022679"/>
    </source>
</evidence>
<dbReference type="GO" id="GO:0005524">
    <property type="term" value="F:ATP binding"/>
    <property type="evidence" value="ECO:0007669"/>
    <property type="project" value="UniProtKB-KW"/>
</dbReference>
<keyword evidence="8" id="KW-1015">Disulfide bond</keyword>
<dbReference type="InterPro" id="IPR023382">
    <property type="entry name" value="MnmA-like_central_sf"/>
</dbReference>
<dbReference type="Pfam" id="PF20259">
    <property type="entry name" value="tRNA_Me_trans_M"/>
    <property type="match status" value="1"/>
</dbReference>
<feature type="binding site" evidence="10">
    <location>
        <begin position="15"/>
        <end position="22"/>
    </location>
    <ligand>
        <name>ATP</name>
        <dbReference type="ChEBI" id="CHEBI:30616"/>
    </ligand>
</feature>
<proteinExistence type="inferred from homology"/>
<dbReference type="InterPro" id="IPR014729">
    <property type="entry name" value="Rossmann-like_a/b/a_fold"/>
</dbReference>
<keyword evidence="4 10" id="KW-0819">tRNA processing</keyword>
<comment type="similarity">
    <text evidence="10">Belongs to the MnmA/TRMU family.</text>
</comment>
<evidence type="ECO:0000256" key="9">
    <source>
        <dbReference type="ARBA" id="ARBA00051542"/>
    </source>
</evidence>
<dbReference type="Gene3D" id="3.40.50.620">
    <property type="entry name" value="HUPs"/>
    <property type="match status" value="1"/>
</dbReference>
<feature type="domain" description="tRNA-specific 2-thiouridylase MnmA-like central" evidence="12">
    <location>
        <begin position="220"/>
        <end position="281"/>
    </location>
</feature>
<accession>A0A1G2HLY9</accession>
<evidence type="ECO:0000313" key="14">
    <source>
        <dbReference type="Proteomes" id="UP000177190"/>
    </source>
</evidence>
<evidence type="ECO:0000313" key="13">
    <source>
        <dbReference type="EMBL" id="OGZ63485.1"/>
    </source>
</evidence>
<evidence type="ECO:0000256" key="8">
    <source>
        <dbReference type="ARBA" id="ARBA00023157"/>
    </source>
</evidence>
<comment type="subcellular location">
    <subcellularLocation>
        <location evidence="10">Cytoplasm</location>
    </subcellularLocation>
</comment>
<keyword evidence="1 10" id="KW-0963">Cytoplasm</keyword>
<feature type="domain" description="tRNA-specific 2-thiouridylase MnmA-like C-terminal" evidence="11">
    <location>
        <begin position="289"/>
        <end position="362"/>
    </location>
</feature>
<evidence type="ECO:0000256" key="6">
    <source>
        <dbReference type="ARBA" id="ARBA00022840"/>
    </source>
</evidence>
<dbReference type="FunFam" id="3.40.50.620:FF:000115">
    <property type="entry name" value="tRNA-specific 2-thiouridylase MnmA"/>
    <property type="match status" value="1"/>
</dbReference>
<dbReference type="EMBL" id="MHOM01000034">
    <property type="protein sequence ID" value="OGZ63485.1"/>
    <property type="molecule type" value="Genomic_DNA"/>
</dbReference>
<evidence type="ECO:0000256" key="10">
    <source>
        <dbReference type="HAMAP-Rule" id="MF_00144"/>
    </source>
</evidence>
<reference evidence="13 14" key="1">
    <citation type="journal article" date="2016" name="Nat. Commun.">
        <title>Thousands of microbial genomes shed light on interconnected biogeochemical processes in an aquifer system.</title>
        <authorList>
            <person name="Anantharaman K."/>
            <person name="Brown C.T."/>
            <person name="Hug L.A."/>
            <person name="Sharon I."/>
            <person name="Castelle C.J."/>
            <person name="Probst A.J."/>
            <person name="Thomas B.C."/>
            <person name="Singh A."/>
            <person name="Wilkins M.J."/>
            <person name="Karaoz U."/>
            <person name="Brodie E.L."/>
            <person name="Williams K.H."/>
            <person name="Hubbard S.S."/>
            <person name="Banfield J.F."/>
        </authorList>
    </citation>
    <scope>NUCLEOTIDE SEQUENCE [LARGE SCALE GENOMIC DNA]</scope>
</reference>
<evidence type="ECO:0000256" key="5">
    <source>
        <dbReference type="ARBA" id="ARBA00022741"/>
    </source>
</evidence>
<dbReference type="GO" id="GO:0103016">
    <property type="term" value="F:tRNA-uridine 2-sulfurtransferase activity"/>
    <property type="evidence" value="ECO:0007669"/>
    <property type="project" value="UniProtKB-EC"/>
</dbReference>
<keyword evidence="6 10" id="KW-0067">ATP-binding</keyword>
<evidence type="ECO:0000256" key="2">
    <source>
        <dbReference type="ARBA" id="ARBA00022555"/>
    </source>
</evidence>
<dbReference type="EC" id="2.8.1.13" evidence="10"/>
<comment type="function">
    <text evidence="10">Catalyzes the 2-thiolation of uridine at the wobble position (U34) of tRNA, leading to the formation of s(2)U34.</text>
</comment>
<feature type="region of interest" description="Interaction with tRNA" evidence="10">
    <location>
        <begin position="313"/>
        <end position="314"/>
    </location>
</feature>
<dbReference type="NCBIfam" id="NF001138">
    <property type="entry name" value="PRK00143.1"/>
    <property type="match status" value="1"/>
</dbReference>
<dbReference type="FunFam" id="2.40.30.10:FF:000023">
    <property type="entry name" value="tRNA-specific 2-thiouridylase MnmA"/>
    <property type="match status" value="1"/>
</dbReference>
<evidence type="ECO:0000259" key="11">
    <source>
        <dbReference type="Pfam" id="PF20258"/>
    </source>
</evidence>
<dbReference type="PANTHER" id="PTHR11933">
    <property type="entry name" value="TRNA 5-METHYLAMINOMETHYL-2-THIOURIDYLATE -METHYLTRANSFERASE"/>
    <property type="match status" value="1"/>
</dbReference>
<comment type="caution">
    <text evidence="13">The sequence shown here is derived from an EMBL/GenBank/DDBJ whole genome shotgun (WGS) entry which is preliminary data.</text>
</comment>
<feature type="region of interest" description="Interaction with tRNA" evidence="10">
    <location>
        <begin position="162"/>
        <end position="164"/>
    </location>
</feature>
<dbReference type="PANTHER" id="PTHR11933:SF5">
    <property type="entry name" value="MITOCHONDRIAL TRNA-SPECIFIC 2-THIOURIDYLASE 1"/>
    <property type="match status" value="1"/>
</dbReference>
<protein>
    <recommendedName>
        <fullName evidence="10">tRNA-specific 2-thiouridylase MnmA</fullName>
        <ecNumber evidence="10">2.8.1.13</ecNumber>
    </recommendedName>
</protein>
<evidence type="ECO:0000256" key="1">
    <source>
        <dbReference type="ARBA" id="ARBA00022490"/>
    </source>
</evidence>
<feature type="binding site" evidence="10">
    <location>
        <position position="144"/>
    </location>
    <ligand>
        <name>ATP</name>
        <dbReference type="ChEBI" id="CHEBI:30616"/>
    </ligand>
</feature>
<dbReference type="SUPFAM" id="SSF52402">
    <property type="entry name" value="Adenine nucleotide alpha hydrolases-like"/>
    <property type="match status" value="1"/>
</dbReference>
<comment type="catalytic activity">
    <reaction evidence="9 10">
        <text>S-sulfanyl-L-cysteinyl-[protein] + uridine(34) in tRNA + AH2 + ATP = 2-thiouridine(34) in tRNA + L-cysteinyl-[protein] + A + AMP + diphosphate + H(+)</text>
        <dbReference type="Rhea" id="RHEA:47032"/>
        <dbReference type="Rhea" id="RHEA-COMP:10131"/>
        <dbReference type="Rhea" id="RHEA-COMP:11726"/>
        <dbReference type="Rhea" id="RHEA-COMP:11727"/>
        <dbReference type="Rhea" id="RHEA-COMP:11728"/>
        <dbReference type="ChEBI" id="CHEBI:13193"/>
        <dbReference type="ChEBI" id="CHEBI:15378"/>
        <dbReference type="ChEBI" id="CHEBI:17499"/>
        <dbReference type="ChEBI" id="CHEBI:29950"/>
        <dbReference type="ChEBI" id="CHEBI:30616"/>
        <dbReference type="ChEBI" id="CHEBI:33019"/>
        <dbReference type="ChEBI" id="CHEBI:61963"/>
        <dbReference type="ChEBI" id="CHEBI:65315"/>
        <dbReference type="ChEBI" id="CHEBI:87170"/>
        <dbReference type="ChEBI" id="CHEBI:456215"/>
        <dbReference type="EC" id="2.8.1.13"/>
    </reaction>
</comment>
<dbReference type="STRING" id="1802200.A2812_02775"/>
<feature type="binding site" evidence="10">
    <location>
        <position position="41"/>
    </location>
    <ligand>
        <name>ATP</name>
        <dbReference type="ChEBI" id="CHEBI:30616"/>
    </ligand>
</feature>
<feature type="site" description="Interaction with tRNA" evidence="10">
    <location>
        <position position="346"/>
    </location>
</feature>
<dbReference type="GO" id="GO:0002143">
    <property type="term" value="P:tRNA wobble position uridine thiolation"/>
    <property type="evidence" value="ECO:0007669"/>
    <property type="project" value="TreeGrafter"/>
</dbReference>
<dbReference type="InterPro" id="IPR046885">
    <property type="entry name" value="MnmA-like_C"/>
</dbReference>
<organism evidence="13 14">
    <name type="scientific">Candidatus Staskawiczbacteria bacterium RIFCSPHIGHO2_01_FULL_36_16</name>
    <dbReference type="NCBI Taxonomy" id="1802200"/>
    <lineage>
        <taxon>Bacteria</taxon>
        <taxon>Candidatus Staskawicziibacteriota</taxon>
    </lineage>
</organism>
<dbReference type="GO" id="GO:0000049">
    <property type="term" value="F:tRNA binding"/>
    <property type="evidence" value="ECO:0007669"/>
    <property type="project" value="UniProtKB-KW"/>
</dbReference>
<dbReference type="InterPro" id="IPR046884">
    <property type="entry name" value="MnmA-like_central"/>
</dbReference>
<dbReference type="Gene3D" id="2.30.30.280">
    <property type="entry name" value="Adenine nucleotide alpha hydrolases-like domains"/>
    <property type="match status" value="1"/>
</dbReference>
<feature type="active site" description="Nucleophile" evidence="10">
    <location>
        <position position="120"/>
    </location>
</feature>
<dbReference type="AlphaFoldDB" id="A0A1G2HLY9"/>
<keyword evidence="2 10" id="KW-0820">tRNA-binding</keyword>
<dbReference type="Proteomes" id="UP000177190">
    <property type="component" value="Unassembled WGS sequence"/>
</dbReference>
<dbReference type="Pfam" id="PF03054">
    <property type="entry name" value="tRNA_Me_trans"/>
    <property type="match status" value="1"/>
</dbReference>
<dbReference type="FunFam" id="2.30.30.280:FF:000001">
    <property type="entry name" value="tRNA-specific 2-thiouridylase MnmA"/>
    <property type="match status" value="1"/>
</dbReference>
<dbReference type="Gene3D" id="2.40.30.10">
    <property type="entry name" value="Translation factors"/>
    <property type="match status" value="1"/>
</dbReference>
<sequence>MRDIKNGKTKRVLVAMSGGVDSSVAAALLKKQGYFVIGIFMKFWVPAGGTQNNTEKDAKQHKIENRCCSTESEKMARLVAKKIGIPFYALNAEREFKKKVVDYFLLEYKKGNTPNPCVVCNKEIKFGFLIKKALSLGADYVATGHYVAVKNGKLFKAADKNKDQSYFLWQLNQKQLEKVLFPLADYTKPEVRKLAKKFKLPTAQTPESQEICFVQNTTNEFLKKYLKINPGNIVGKNGKLLGKHQGLWFYTIGQRRGLEIPQGPYYAVAKDTKKNILIVSKNKKDLLQKELIAKNVNWTSHQKLPLNCEVKIRYKSNSATAKIYKLGAKKIKVIFEKPQAAVTPGQSAVFYAGRELLGGGIIE</sequence>
<evidence type="ECO:0000256" key="7">
    <source>
        <dbReference type="ARBA" id="ARBA00022884"/>
    </source>
</evidence>
<keyword evidence="3 10" id="KW-0808">Transferase</keyword>
<dbReference type="GO" id="GO:0005737">
    <property type="term" value="C:cytoplasm"/>
    <property type="evidence" value="ECO:0007669"/>
    <property type="project" value="UniProtKB-SubCell"/>
</dbReference>